<keyword evidence="1" id="KW-1133">Transmembrane helix</keyword>
<feature type="transmembrane region" description="Helical" evidence="1">
    <location>
        <begin position="12"/>
        <end position="36"/>
    </location>
</feature>
<accession>A0A8S5TCU3</accession>
<sequence length="47" mass="5250">MLYIYSKCYEYTLLLVYYLVLNTSVSASVINMLLVVSLGTKVPNVSA</sequence>
<evidence type="ECO:0000256" key="1">
    <source>
        <dbReference type="SAM" id="Phobius"/>
    </source>
</evidence>
<keyword evidence="1" id="KW-0812">Transmembrane</keyword>
<protein>
    <submittedName>
        <fullName evidence="2">Uncharacterized protein</fullName>
    </submittedName>
</protein>
<keyword evidence="1" id="KW-0472">Membrane</keyword>
<proteinExistence type="predicted"/>
<evidence type="ECO:0000313" key="2">
    <source>
        <dbReference type="EMBL" id="DAF61117.1"/>
    </source>
</evidence>
<name>A0A8S5TCU3_9VIRU</name>
<organism evidence="2">
    <name type="scientific">Phage sp. ctesc4</name>
    <dbReference type="NCBI Taxonomy" id="2828008"/>
    <lineage>
        <taxon>Viruses</taxon>
    </lineage>
</organism>
<reference evidence="2" key="1">
    <citation type="journal article" date="2021" name="Proc. Natl. Acad. Sci. U.S.A.">
        <title>A Catalog of Tens of Thousands of Viruses from Human Metagenomes Reveals Hidden Associations with Chronic Diseases.</title>
        <authorList>
            <person name="Tisza M.J."/>
            <person name="Buck C.B."/>
        </authorList>
    </citation>
    <scope>NUCLEOTIDE SEQUENCE</scope>
    <source>
        <strain evidence="2">Ctesc4</strain>
    </source>
</reference>
<dbReference type="EMBL" id="BK032802">
    <property type="protein sequence ID" value="DAF61117.1"/>
    <property type="molecule type" value="Genomic_DNA"/>
</dbReference>